<dbReference type="AlphaFoldDB" id="A0A4D5RE35"/>
<name>A0A4D5RE35_IXOSC</name>
<reference evidence="2" key="1">
    <citation type="submission" date="2019-04" db="EMBL/GenBank/DDBJ databases">
        <title>An insight into the mialome of Ixodes scapularis.</title>
        <authorList>
            <person name="Ribeiro J.M."/>
            <person name="Mather T.N."/>
            <person name="Karim S."/>
        </authorList>
    </citation>
    <scope>NUCLEOTIDE SEQUENCE</scope>
</reference>
<sequence>MVAIFSWILALPQCRVFSAGSIEGRLSSLPVVLKGVAKSSFQSSRWSKLCSRLFLVFFFLRSAKEDWLCRIALSRQQFASFVRAVLHLIVFLVIARISPGTL</sequence>
<accession>A0A4D5RE35</accession>
<feature type="chain" id="PRO_5020026708" description="Secreted protein" evidence="1">
    <location>
        <begin position="20"/>
        <end position="102"/>
    </location>
</feature>
<protein>
    <recommendedName>
        <fullName evidence="3">Secreted protein</fullName>
    </recommendedName>
</protein>
<evidence type="ECO:0000313" key="2">
    <source>
        <dbReference type="EMBL" id="MOY34637.1"/>
    </source>
</evidence>
<feature type="signal peptide" evidence="1">
    <location>
        <begin position="1"/>
        <end position="19"/>
    </location>
</feature>
<dbReference type="EMBL" id="GHJT01000666">
    <property type="protein sequence ID" value="MOY34637.1"/>
    <property type="molecule type" value="Transcribed_RNA"/>
</dbReference>
<evidence type="ECO:0008006" key="3">
    <source>
        <dbReference type="Google" id="ProtNLM"/>
    </source>
</evidence>
<keyword evidence="1" id="KW-0732">Signal</keyword>
<evidence type="ECO:0000256" key="1">
    <source>
        <dbReference type="SAM" id="SignalP"/>
    </source>
</evidence>
<proteinExistence type="predicted"/>
<organism evidence="2">
    <name type="scientific">Ixodes scapularis</name>
    <name type="common">Black-legged tick</name>
    <name type="synonym">Deer tick</name>
    <dbReference type="NCBI Taxonomy" id="6945"/>
    <lineage>
        <taxon>Eukaryota</taxon>
        <taxon>Metazoa</taxon>
        <taxon>Ecdysozoa</taxon>
        <taxon>Arthropoda</taxon>
        <taxon>Chelicerata</taxon>
        <taxon>Arachnida</taxon>
        <taxon>Acari</taxon>
        <taxon>Parasitiformes</taxon>
        <taxon>Ixodida</taxon>
        <taxon>Ixodoidea</taxon>
        <taxon>Ixodidae</taxon>
        <taxon>Ixodinae</taxon>
        <taxon>Ixodes</taxon>
    </lineage>
</organism>